<evidence type="ECO:0000313" key="1">
    <source>
        <dbReference type="EMBL" id="MBG0768341.1"/>
    </source>
</evidence>
<evidence type="ECO:0000313" key="2">
    <source>
        <dbReference type="Proteomes" id="UP000714405"/>
    </source>
</evidence>
<dbReference type="AlphaFoldDB" id="A0A8T3VWR8"/>
<accession>A0A8T3VWR8</accession>
<name>A0A8T3VWR8_METMI</name>
<dbReference type="EMBL" id="JACCQJ010000001">
    <property type="protein sequence ID" value="MBG0768341.1"/>
    <property type="molecule type" value="Genomic_DNA"/>
</dbReference>
<dbReference type="RefSeq" id="WP_155810639.1">
    <property type="nucleotide sequence ID" value="NZ_JACCQJ010000001.1"/>
</dbReference>
<comment type="caution">
    <text evidence="1">The sequence shown here is derived from an EMBL/GenBank/DDBJ whole genome shotgun (WGS) entry which is preliminary data.</text>
</comment>
<sequence>MDKTKLKRILELEIKINDAKKMKTLERIPKLNELLDEMLVFLEELQDE</sequence>
<proteinExistence type="predicted"/>
<organism evidence="1 2">
    <name type="scientific">Methanococcus maripaludis</name>
    <name type="common">Methanococcus deltae</name>
    <dbReference type="NCBI Taxonomy" id="39152"/>
    <lineage>
        <taxon>Archaea</taxon>
        <taxon>Methanobacteriati</taxon>
        <taxon>Methanobacteriota</taxon>
        <taxon>Methanomada group</taxon>
        <taxon>Methanococci</taxon>
        <taxon>Methanococcales</taxon>
        <taxon>Methanococcaceae</taxon>
        <taxon>Methanococcus</taxon>
    </lineage>
</organism>
<dbReference type="Proteomes" id="UP000714405">
    <property type="component" value="Unassembled WGS sequence"/>
</dbReference>
<reference evidence="1" key="1">
    <citation type="submission" date="2020-07" db="EMBL/GenBank/DDBJ databases">
        <title>Severe corrosion of carbon steel in oil field produced water can be linked to methanogenic archaea containing a special type of NiFe hydrogenase.</title>
        <authorList>
            <person name="Lahme S."/>
            <person name="Mand J."/>
            <person name="Longwell J."/>
            <person name="Smith R."/>
            <person name="Enning D."/>
        </authorList>
    </citation>
    <scope>NUCLEOTIDE SEQUENCE</scope>
    <source>
        <strain evidence="1">MIC098Bin5</strain>
    </source>
</reference>
<gene>
    <name evidence="1" type="ORF">H0S71_00330</name>
</gene>
<protein>
    <submittedName>
        <fullName evidence="1">Uncharacterized protein</fullName>
    </submittedName>
</protein>